<proteinExistence type="inferred from homology"/>
<dbReference type="Gene3D" id="3.40.190.10">
    <property type="entry name" value="Periplasmic binding protein-like II"/>
    <property type="match status" value="1"/>
</dbReference>
<dbReference type="AlphaFoldDB" id="A0A4U0FCL4"/>
<dbReference type="GO" id="GO:1901982">
    <property type="term" value="F:maltose binding"/>
    <property type="evidence" value="ECO:0007669"/>
    <property type="project" value="TreeGrafter"/>
</dbReference>
<dbReference type="GO" id="GO:0055052">
    <property type="term" value="C:ATP-binding cassette (ABC) transporter complex, substrate-binding subunit-containing"/>
    <property type="evidence" value="ECO:0007669"/>
    <property type="project" value="TreeGrafter"/>
</dbReference>
<comment type="similarity">
    <text evidence="1">Belongs to the bacterial solute-binding protein 1 family.</text>
</comment>
<dbReference type="CDD" id="cd14748">
    <property type="entry name" value="PBP2_UgpB"/>
    <property type="match status" value="1"/>
</dbReference>
<dbReference type="PANTHER" id="PTHR30061">
    <property type="entry name" value="MALTOSE-BINDING PERIPLASMIC PROTEIN"/>
    <property type="match status" value="1"/>
</dbReference>
<comment type="caution">
    <text evidence="4">The sequence shown here is derived from an EMBL/GenBank/DDBJ whole genome shotgun (WGS) entry which is preliminary data.</text>
</comment>
<dbReference type="Proteomes" id="UP000309673">
    <property type="component" value="Unassembled WGS sequence"/>
</dbReference>
<accession>A0A4U0FCL4</accession>
<dbReference type="PANTHER" id="PTHR30061:SF50">
    <property type="entry name" value="MALTOSE_MALTODEXTRIN-BINDING PERIPLASMIC PROTEIN"/>
    <property type="match status" value="1"/>
</dbReference>
<name>A0A4U0FCL4_9BACL</name>
<evidence type="ECO:0000256" key="2">
    <source>
        <dbReference type="ARBA" id="ARBA00022448"/>
    </source>
</evidence>
<dbReference type="GO" id="GO:0042956">
    <property type="term" value="P:maltodextrin transmembrane transport"/>
    <property type="evidence" value="ECO:0007669"/>
    <property type="project" value="TreeGrafter"/>
</dbReference>
<evidence type="ECO:0000256" key="3">
    <source>
        <dbReference type="ARBA" id="ARBA00022729"/>
    </source>
</evidence>
<keyword evidence="5" id="KW-1185">Reference proteome</keyword>
<dbReference type="Pfam" id="PF13416">
    <property type="entry name" value="SBP_bac_8"/>
    <property type="match status" value="1"/>
</dbReference>
<protein>
    <submittedName>
        <fullName evidence="4">ABC transporter substrate-binding protein</fullName>
    </submittedName>
</protein>
<evidence type="ECO:0000256" key="1">
    <source>
        <dbReference type="ARBA" id="ARBA00008520"/>
    </source>
</evidence>
<evidence type="ECO:0000313" key="5">
    <source>
        <dbReference type="Proteomes" id="UP000309673"/>
    </source>
</evidence>
<gene>
    <name evidence="4" type="ORF">E5161_09590</name>
</gene>
<keyword evidence="3" id="KW-0732">Signal</keyword>
<dbReference type="OrthoDB" id="9795467at2"/>
<dbReference type="SUPFAM" id="SSF53850">
    <property type="entry name" value="Periplasmic binding protein-like II"/>
    <property type="match status" value="1"/>
</dbReference>
<organism evidence="4 5">
    <name type="scientific">Cohnella pontilimi</name>
    <dbReference type="NCBI Taxonomy" id="2564100"/>
    <lineage>
        <taxon>Bacteria</taxon>
        <taxon>Bacillati</taxon>
        <taxon>Bacillota</taxon>
        <taxon>Bacilli</taxon>
        <taxon>Bacillales</taxon>
        <taxon>Paenibacillaceae</taxon>
        <taxon>Cohnella</taxon>
    </lineage>
</organism>
<dbReference type="InterPro" id="IPR006059">
    <property type="entry name" value="SBP"/>
</dbReference>
<reference evidence="4 5" key="1">
    <citation type="submission" date="2019-04" db="EMBL/GenBank/DDBJ databases">
        <title>Cohnella sp. nov., isolated from soil.</title>
        <authorList>
            <person name="Kim W."/>
        </authorList>
    </citation>
    <scope>NUCLEOTIDE SEQUENCE [LARGE SCALE GENOMIC DNA]</scope>
    <source>
        <strain evidence="4 5">CAU 1483</strain>
    </source>
</reference>
<dbReference type="EMBL" id="SUPK01000004">
    <property type="protein sequence ID" value="TJY42467.1"/>
    <property type="molecule type" value="Genomic_DNA"/>
</dbReference>
<dbReference type="GO" id="GO:0015768">
    <property type="term" value="P:maltose transport"/>
    <property type="evidence" value="ECO:0007669"/>
    <property type="project" value="TreeGrafter"/>
</dbReference>
<keyword evidence="2" id="KW-0813">Transport</keyword>
<sequence length="387" mass="43702">MWSHKDPGIDEADSQLVADFQAAHPDIKIKFESYPYDEYVQKLKASFKTSGGPDIAEFFGTWVAQYAKNDLLEAVPNGKDLIDKYFEAPIGGYVYNGNVYGLPLEYNIENNGMLAHPQMFKDKGLSYPPKTWDELVSAAQKLTVMDGNNLKVRGFDFTSYDNVTYLFLALILQQGGNYWGGDGHFNFQSPEAEKAMNELVKLTKEYKVADYNQMGAELDGSDYFYKGESAMTYRGPWTIPTGKNVYNVDDFEYVAVPSFTSNPPSFAAESGWGIVVNKQTKHKEAAMEFLKFASQPDNVMKWNITTFTVPSLKAVAENPKYLKQLPMMKAPLSQLQYGKWIGPIGDRDFMWDTINNEFPKMASGEVSVKDGLKNLEETLNKMLDEQK</sequence>
<evidence type="ECO:0000313" key="4">
    <source>
        <dbReference type="EMBL" id="TJY42467.1"/>
    </source>
</evidence>